<dbReference type="SMART" id="SM00184">
    <property type="entry name" value="RING"/>
    <property type="match status" value="1"/>
</dbReference>
<keyword evidence="6" id="KW-0479">Metal-binding</keyword>
<sequence length="514" mass="58253">MGNYLPYFNRRTDNGVEIINANAVYRFPPKSGSYFGTHFMMAGEKFENMNPERFLFGENSDLNYLPTKPMPFPYSIGKSNEPSNTVRSLVHLRKDTLKLLKISSQYWIEFVFDTDIACSVDVYLMANEFLTTDSLKYASRKPELSTEPVKFGKGANQVFRTCLLIDPEDFQPSELNYIPGNNEIPLVIQISVDDIDFPGQSEATLAGIEKLSEGIFTIKFMKQKIMVDGFCFITQEIYGIENKSGELNEFDGDDVDDNIECVICMNNLRNTIMLPCRHLCLCETCGEQMRTSSSRCPICRANFNALLQIKAVRKKKYPPGSIYAGDDQLEEVDLIEALNGFNPETEEDCNSQISFSRQRCSLSSKGRRSFGRSRSARSFCTENKNRASGRSYKSASMISNQDTEDLFLEKEVIPEFPPEAFEQTDKYIDASLPGTPIESKDYNESAASKSSSSQRNRVPVFNESCSSHTHAQITTPSEVVMDEKEPRSSVCVRYANKKKFDDVYYNKSDLLEDT</sequence>
<feature type="region of interest" description="Disordered" evidence="13">
    <location>
        <begin position="432"/>
        <end position="487"/>
    </location>
</feature>
<comment type="catalytic activity">
    <reaction evidence="1">
        <text>S-ubiquitinyl-[E2 ubiquitin-conjugating enzyme]-L-cysteine + [acceptor protein]-L-lysine = [E2 ubiquitin-conjugating enzyme]-L-cysteine + N(6)-ubiquitinyl-[acceptor protein]-L-lysine.</text>
        <dbReference type="EC" id="2.3.2.27"/>
    </reaction>
</comment>
<keyword evidence="7 12" id="KW-0863">Zinc-finger</keyword>
<feature type="compositionally biased region" description="Polar residues" evidence="13">
    <location>
        <begin position="463"/>
        <end position="477"/>
    </location>
</feature>
<evidence type="ECO:0000256" key="8">
    <source>
        <dbReference type="ARBA" id="ARBA00022786"/>
    </source>
</evidence>
<evidence type="ECO:0000256" key="10">
    <source>
        <dbReference type="ARBA" id="ARBA00023288"/>
    </source>
</evidence>
<comment type="similarity">
    <text evidence="11">Belongs to the RING-type zinc finger family. LOG2 subfamily.</text>
</comment>
<keyword evidence="15" id="KW-1185">Reference proteome</keyword>
<evidence type="ECO:0000256" key="4">
    <source>
        <dbReference type="ARBA" id="ARBA00022679"/>
    </source>
</evidence>
<keyword evidence="10" id="KW-0449">Lipoprotein</keyword>
<keyword evidence="9" id="KW-0862">Zinc</keyword>
<evidence type="ECO:0000313" key="16">
    <source>
        <dbReference type="RefSeq" id="XP_065660208.1"/>
    </source>
</evidence>
<dbReference type="Pfam" id="PF26192">
    <property type="entry name" value="RNF157-like_N"/>
    <property type="match status" value="1"/>
</dbReference>
<evidence type="ECO:0000313" key="15">
    <source>
        <dbReference type="Proteomes" id="UP001652625"/>
    </source>
</evidence>
<dbReference type="PROSITE" id="PS50089">
    <property type="entry name" value="ZF_RING_2"/>
    <property type="match status" value="1"/>
</dbReference>
<evidence type="ECO:0000259" key="14">
    <source>
        <dbReference type="PROSITE" id="PS50089"/>
    </source>
</evidence>
<dbReference type="EC" id="2.3.2.27" evidence="3"/>
<dbReference type="InterPro" id="IPR045194">
    <property type="entry name" value="MGRN1/RNF157-like"/>
</dbReference>
<dbReference type="Gene3D" id="3.30.40.10">
    <property type="entry name" value="Zinc/RING finger domain, C3HC4 (zinc finger)"/>
    <property type="match status" value="1"/>
</dbReference>
<dbReference type="PANTHER" id="PTHR22996">
    <property type="entry name" value="MAHOGUNIN"/>
    <property type="match status" value="1"/>
</dbReference>
<evidence type="ECO:0000256" key="5">
    <source>
        <dbReference type="ARBA" id="ARBA00022707"/>
    </source>
</evidence>
<protein>
    <recommendedName>
        <fullName evidence="3">RING-type E3 ubiquitin transferase</fullName>
        <ecNumber evidence="3">2.3.2.27</ecNumber>
    </recommendedName>
</protein>
<dbReference type="Proteomes" id="UP001652625">
    <property type="component" value="Chromosome 08"/>
</dbReference>
<dbReference type="InterPro" id="IPR058981">
    <property type="entry name" value="MGRN1/RNF157-like_N"/>
</dbReference>
<evidence type="ECO:0000256" key="6">
    <source>
        <dbReference type="ARBA" id="ARBA00022723"/>
    </source>
</evidence>
<dbReference type="CDD" id="cd16789">
    <property type="entry name" value="mRING-HC-C3HC5_MGRN1-like"/>
    <property type="match status" value="1"/>
</dbReference>
<evidence type="ECO:0000256" key="12">
    <source>
        <dbReference type="PROSITE-ProRule" id="PRU00175"/>
    </source>
</evidence>
<dbReference type="RefSeq" id="XP_065660208.1">
    <property type="nucleotide sequence ID" value="XM_065804136.1"/>
</dbReference>
<evidence type="ECO:0000256" key="1">
    <source>
        <dbReference type="ARBA" id="ARBA00000900"/>
    </source>
</evidence>
<evidence type="ECO:0000256" key="7">
    <source>
        <dbReference type="ARBA" id="ARBA00022771"/>
    </source>
</evidence>
<accession>A0ABM4CET5</accession>
<reference evidence="16" key="1">
    <citation type="submission" date="2025-08" db="UniProtKB">
        <authorList>
            <consortium name="RefSeq"/>
        </authorList>
    </citation>
    <scope>IDENTIFICATION</scope>
</reference>
<comment type="pathway">
    <text evidence="2">Protein modification; protein ubiquitination.</text>
</comment>
<dbReference type="PANTHER" id="PTHR22996:SF0">
    <property type="entry name" value="RE60872P-RELATED"/>
    <property type="match status" value="1"/>
</dbReference>
<name>A0ABM4CET5_HYDVU</name>
<dbReference type="SUPFAM" id="SSF57850">
    <property type="entry name" value="RING/U-box"/>
    <property type="match status" value="1"/>
</dbReference>
<dbReference type="GeneID" id="105845313"/>
<evidence type="ECO:0000256" key="13">
    <source>
        <dbReference type="SAM" id="MobiDB-lite"/>
    </source>
</evidence>
<dbReference type="InterPro" id="IPR013083">
    <property type="entry name" value="Znf_RING/FYVE/PHD"/>
</dbReference>
<evidence type="ECO:0000256" key="2">
    <source>
        <dbReference type="ARBA" id="ARBA00004906"/>
    </source>
</evidence>
<evidence type="ECO:0000256" key="3">
    <source>
        <dbReference type="ARBA" id="ARBA00012483"/>
    </source>
</evidence>
<keyword evidence="8" id="KW-0833">Ubl conjugation pathway</keyword>
<feature type="domain" description="RING-type" evidence="14">
    <location>
        <begin position="261"/>
        <end position="300"/>
    </location>
</feature>
<proteinExistence type="inferred from homology"/>
<dbReference type="InterPro" id="IPR001841">
    <property type="entry name" value="Znf_RING"/>
</dbReference>
<dbReference type="InterPro" id="IPR045195">
    <property type="entry name" value="LOG2-like_mRING_C3HC5"/>
</dbReference>
<evidence type="ECO:0000256" key="9">
    <source>
        <dbReference type="ARBA" id="ARBA00022833"/>
    </source>
</evidence>
<dbReference type="Pfam" id="PF13920">
    <property type="entry name" value="zf-C3HC4_3"/>
    <property type="match status" value="1"/>
</dbReference>
<gene>
    <name evidence="16" type="primary">LOC105845313</name>
</gene>
<evidence type="ECO:0000256" key="11">
    <source>
        <dbReference type="ARBA" id="ARBA00025721"/>
    </source>
</evidence>
<organism evidence="15 16">
    <name type="scientific">Hydra vulgaris</name>
    <name type="common">Hydra</name>
    <name type="synonym">Hydra attenuata</name>
    <dbReference type="NCBI Taxonomy" id="6087"/>
    <lineage>
        <taxon>Eukaryota</taxon>
        <taxon>Metazoa</taxon>
        <taxon>Cnidaria</taxon>
        <taxon>Hydrozoa</taxon>
        <taxon>Hydroidolina</taxon>
        <taxon>Anthoathecata</taxon>
        <taxon>Aplanulata</taxon>
        <taxon>Hydridae</taxon>
        <taxon>Hydra</taxon>
    </lineage>
</organism>
<keyword evidence="5" id="KW-0519">Myristate</keyword>
<keyword evidence="4" id="KW-0808">Transferase</keyword>